<dbReference type="InterPro" id="IPR027450">
    <property type="entry name" value="AlkB-like"/>
</dbReference>
<dbReference type="GO" id="GO:0006307">
    <property type="term" value="P:DNA alkylation repair"/>
    <property type="evidence" value="ECO:0007669"/>
    <property type="project" value="InterPro"/>
</dbReference>
<name>A0A1S1N6S9_9GAMM</name>
<protein>
    <recommendedName>
        <fullName evidence="1">Fe2OG dioxygenase domain-containing protein</fullName>
    </recommendedName>
</protein>
<feature type="domain" description="Fe2OG dioxygenase" evidence="1">
    <location>
        <begin position="95"/>
        <end position="197"/>
    </location>
</feature>
<evidence type="ECO:0000259" key="1">
    <source>
        <dbReference type="PROSITE" id="PS51471"/>
    </source>
</evidence>
<dbReference type="EMBL" id="MNAN01000031">
    <property type="protein sequence ID" value="OHU95174.1"/>
    <property type="molecule type" value="Genomic_DNA"/>
</dbReference>
<accession>A0A1S1N6S9</accession>
<dbReference type="PANTHER" id="PTHR31212:SF4">
    <property type="entry name" value="ALPHA-KETOGLUTARATE-DEPENDENT DIOXYGENASE ALKB HOMOLOG 3"/>
    <property type="match status" value="1"/>
</dbReference>
<dbReference type="PROSITE" id="PS51471">
    <property type="entry name" value="FE2OG_OXY"/>
    <property type="match status" value="1"/>
</dbReference>
<organism evidence="2 3">
    <name type="scientific">Pseudoalteromonas byunsanensis</name>
    <dbReference type="NCBI Taxonomy" id="327939"/>
    <lineage>
        <taxon>Bacteria</taxon>
        <taxon>Pseudomonadati</taxon>
        <taxon>Pseudomonadota</taxon>
        <taxon>Gammaproteobacteria</taxon>
        <taxon>Alteromonadales</taxon>
        <taxon>Pseudoalteromonadaceae</taxon>
        <taxon>Pseudoalteromonas</taxon>
    </lineage>
</organism>
<dbReference type="InterPro" id="IPR005123">
    <property type="entry name" value="Oxoglu/Fe-dep_dioxygenase_dom"/>
</dbReference>
<comment type="caution">
    <text evidence="2">The sequence shown here is derived from an EMBL/GenBank/DDBJ whole genome shotgun (WGS) entry which is preliminary data.</text>
</comment>
<gene>
    <name evidence="2" type="ORF">BIW53_10635</name>
</gene>
<evidence type="ECO:0000313" key="3">
    <source>
        <dbReference type="Proteomes" id="UP000180253"/>
    </source>
</evidence>
<keyword evidence="3" id="KW-1185">Reference proteome</keyword>
<evidence type="ECO:0000313" key="2">
    <source>
        <dbReference type="EMBL" id="OHU95174.1"/>
    </source>
</evidence>
<dbReference type="InterPro" id="IPR037151">
    <property type="entry name" value="AlkB-like_sf"/>
</dbReference>
<dbReference type="Proteomes" id="UP000180253">
    <property type="component" value="Unassembled WGS sequence"/>
</dbReference>
<proteinExistence type="predicted"/>
<reference evidence="2 3" key="1">
    <citation type="submission" date="2016-10" db="EMBL/GenBank/DDBJ databases">
        <title>Pseudoalteromonas amylolytica sp. nov., isolated from the surface seawater.</title>
        <authorList>
            <person name="Wu Y.-H."/>
            <person name="Cheng H."/>
            <person name="Jin X.-B."/>
            <person name="Wang C.-S."/>
            <person name="Xu X.-W."/>
        </authorList>
    </citation>
    <scope>NUCLEOTIDE SEQUENCE [LARGE SCALE GENOMIC DNA]</scope>
    <source>
        <strain evidence="2 3">JCM 12483</strain>
    </source>
</reference>
<dbReference type="RefSeq" id="WP_070991858.1">
    <property type="nucleotide sequence ID" value="NZ_CBCSHD010000002.1"/>
</dbReference>
<dbReference type="Pfam" id="PF13532">
    <property type="entry name" value="2OG-FeII_Oxy_2"/>
    <property type="match status" value="1"/>
</dbReference>
<dbReference type="AlphaFoldDB" id="A0A1S1N6S9"/>
<dbReference type="Gene3D" id="2.60.120.590">
    <property type="entry name" value="Alpha-ketoglutarate-dependent dioxygenase AlkB-like"/>
    <property type="match status" value="1"/>
</dbReference>
<dbReference type="PANTHER" id="PTHR31212">
    <property type="entry name" value="ALPHA-KETOGLUTARATE-DEPENDENT DIOXYGENASE ALKB HOMOLOG 3"/>
    <property type="match status" value="1"/>
</dbReference>
<dbReference type="GO" id="GO:0051213">
    <property type="term" value="F:dioxygenase activity"/>
    <property type="evidence" value="ECO:0007669"/>
    <property type="project" value="InterPro"/>
</dbReference>
<dbReference type="OrthoDB" id="190276at2"/>
<sequence length="201" mass="22836">MKLALSCDAHYYSQFMSRQQSQAIFDWIASSFDLSDPEKVTLPHGEEVSIWPWKMIFIEPQLADTDAFPQCHGRRVPWPPLLAQLQQQIAQCTGVEFSVGVCLYYPDGEEYMGFHTDLPAFGPTDVIASISLGAEREFLIREQNNPDIQHNLTLEDGSLLVMGKGFQEQYEHAVAKGTKQTGPRFNISFRKFKWAESITNT</sequence>
<dbReference type="InterPro" id="IPR032854">
    <property type="entry name" value="ALKBH3"/>
</dbReference>
<dbReference type="STRING" id="327939.BIW53_10635"/>
<dbReference type="SUPFAM" id="SSF51197">
    <property type="entry name" value="Clavaminate synthase-like"/>
    <property type="match status" value="1"/>
</dbReference>